<sequence length="37" mass="4282">MNEHFWCSGTVTFRKKQFVAIMLSLEPVKVIRVIGCL</sequence>
<evidence type="ECO:0000313" key="1">
    <source>
        <dbReference type="EMBL" id="JAH32532.1"/>
    </source>
</evidence>
<proteinExistence type="predicted"/>
<dbReference type="EMBL" id="GBXM01076045">
    <property type="protein sequence ID" value="JAH32532.1"/>
    <property type="molecule type" value="Transcribed_RNA"/>
</dbReference>
<reference evidence="1" key="2">
    <citation type="journal article" date="2015" name="Fish Shellfish Immunol.">
        <title>Early steps in the European eel (Anguilla anguilla)-Vibrio vulnificus interaction in the gills: Role of the RtxA13 toxin.</title>
        <authorList>
            <person name="Callol A."/>
            <person name="Pajuelo D."/>
            <person name="Ebbesson L."/>
            <person name="Teles M."/>
            <person name="MacKenzie S."/>
            <person name="Amaro C."/>
        </authorList>
    </citation>
    <scope>NUCLEOTIDE SEQUENCE</scope>
</reference>
<organism evidence="1">
    <name type="scientific">Anguilla anguilla</name>
    <name type="common">European freshwater eel</name>
    <name type="synonym">Muraena anguilla</name>
    <dbReference type="NCBI Taxonomy" id="7936"/>
    <lineage>
        <taxon>Eukaryota</taxon>
        <taxon>Metazoa</taxon>
        <taxon>Chordata</taxon>
        <taxon>Craniata</taxon>
        <taxon>Vertebrata</taxon>
        <taxon>Euteleostomi</taxon>
        <taxon>Actinopterygii</taxon>
        <taxon>Neopterygii</taxon>
        <taxon>Teleostei</taxon>
        <taxon>Anguilliformes</taxon>
        <taxon>Anguillidae</taxon>
        <taxon>Anguilla</taxon>
    </lineage>
</organism>
<protein>
    <submittedName>
        <fullName evidence="1">Uncharacterized protein</fullName>
    </submittedName>
</protein>
<name>A0A0E9RUP5_ANGAN</name>
<dbReference type="EMBL" id="GBXM01082500">
    <property type="protein sequence ID" value="JAH26077.1"/>
    <property type="molecule type" value="Transcribed_RNA"/>
</dbReference>
<dbReference type="AlphaFoldDB" id="A0A0E9RUP5"/>
<reference evidence="1" key="1">
    <citation type="submission" date="2014-11" db="EMBL/GenBank/DDBJ databases">
        <authorList>
            <person name="Amaro Gonzalez C."/>
        </authorList>
    </citation>
    <scope>NUCLEOTIDE SEQUENCE</scope>
</reference>
<accession>A0A0E9RUP5</accession>